<keyword evidence="4 8" id="KW-0032">Aminotransferase</keyword>
<evidence type="ECO:0000259" key="9">
    <source>
        <dbReference type="Pfam" id="PF00155"/>
    </source>
</evidence>
<dbReference type="EMBL" id="DXBF01000051">
    <property type="protein sequence ID" value="HIZ62251.1"/>
    <property type="molecule type" value="Genomic_DNA"/>
</dbReference>
<comment type="similarity">
    <text evidence="8">Belongs to the class-II pyridoxal-phosphate-dependent aminotransferase family. Histidinol-phosphate aminotransferase subfamily.</text>
</comment>
<dbReference type="GO" id="GO:0004400">
    <property type="term" value="F:histidinol-phosphate transaminase activity"/>
    <property type="evidence" value="ECO:0007669"/>
    <property type="project" value="UniProtKB-UniRule"/>
</dbReference>
<comment type="subunit">
    <text evidence="3 8">Homodimer.</text>
</comment>
<evidence type="ECO:0000313" key="10">
    <source>
        <dbReference type="EMBL" id="HIZ62251.1"/>
    </source>
</evidence>
<dbReference type="PANTHER" id="PTHR43643">
    <property type="entry name" value="HISTIDINOL-PHOSPHATE AMINOTRANSFERASE 2"/>
    <property type="match status" value="1"/>
</dbReference>
<feature type="modified residue" description="N6-(pyridoxal phosphate)lysine" evidence="8">
    <location>
        <position position="216"/>
    </location>
</feature>
<comment type="caution">
    <text evidence="10">The sequence shown here is derived from an EMBL/GenBank/DDBJ whole genome shotgun (WGS) entry which is preliminary data.</text>
</comment>
<dbReference type="HAMAP" id="MF_01023">
    <property type="entry name" value="HisC_aminotrans_2"/>
    <property type="match status" value="1"/>
</dbReference>
<evidence type="ECO:0000256" key="8">
    <source>
        <dbReference type="HAMAP-Rule" id="MF_01023"/>
    </source>
</evidence>
<dbReference type="AlphaFoldDB" id="A0A9D2FKJ7"/>
<dbReference type="InterPro" id="IPR004839">
    <property type="entry name" value="Aminotransferase_I/II_large"/>
</dbReference>
<dbReference type="Gene3D" id="3.90.1150.10">
    <property type="entry name" value="Aspartate Aminotransferase, domain 1"/>
    <property type="match status" value="1"/>
</dbReference>
<evidence type="ECO:0000256" key="7">
    <source>
        <dbReference type="ARBA" id="ARBA00047481"/>
    </source>
</evidence>
<dbReference type="Gene3D" id="3.40.640.10">
    <property type="entry name" value="Type I PLP-dependent aspartate aminotransferase-like (Major domain)"/>
    <property type="match status" value="1"/>
</dbReference>
<dbReference type="Pfam" id="PF00155">
    <property type="entry name" value="Aminotran_1_2"/>
    <property type="match status" value="1"/>
</dbReference>
<dbReference type="GO" id="GO:0030170">
    <property type="term" value="F:pyridoxal phosphate binding"/>
    <property type="evidence" value="ECO:0007669"/>
    <property type="project" value="InterPro"/>
</dbReference>
<dbReference type="InterPro" id="IPR001917">
    <property type="entry name" value="Aminotrans_II_pyridoxalP_BS"/>
</dbReference>
<dbReference type="NCBIfam" id="TIGR01141">
    <property type="entry name" value="hisC"/>
    <property type="match status" value="1"/>
</dbReference>
<proteinExistence type="inferred from homology"/>
<evidence type="ECO:0000256" key="2">
    <source>
        <dbReference type="ARBA" id="ARBA00005011"/>
    </source>
</evidence>
<feature type="domain" description="Aminotransferase class I/classII large" evidence="9">
    <location>
        <begin position="25"/>
        <end position="353"/>
    </location>
</feature>
<dbReference type="SUPFAM" id="SSF53383">
    <property type="entry name" value="PLP-dependent transferases"/>
    <property type="match status" value="1"/>
</dbReference>
<dbReference type="Proteomes" id="UP000824105">
    <property type="component" value="Unassembled WGS sequence"/>
</dbReference>
<protein>
    <recommendedName>
        <fullName evidence="8">Histidinol-phosphate aminotransferase</fullName>
        <ecNumber evidence="8">2.6.1.9</ecNumber>
    </recommendedName>
    <alternativeName>
        <fullName evidence="8">Imidazole acetol-phosphate transaminase</fullName>
    </alternativeName>
</protein>
<dbReference type="PANTHER" id="PTHR43643:SF3">
    <property type="entry name" value="HISTIDINOL-PHOSPHATE AMINOTRANSFERASE"/>
    <property type="match status" value="1"/>
</dbReference>
<evidence type="ECO:0000256" key="4">
    <source>
        <dbReference type="ARBA" id="ARBA00022576"/>
    </source>
</evidence>
<accession>A0A9D2FKJ7</accession>
<comment type="catalytic activity">
    <reaction evidence="7 8">
        <text>L-histidinol phosphate + 2-oxoglutarate = 3-(imidazol-4-yl)-2-oxopropyl phosphate + L-glutamate</text>
        <dbReference type="Rhea" id="RHEA:23744"/>
        <dbReference type="ChEBI" id="CHEBI:16810"/>
        <dbReference type="ChEBI" id="CHEBI:29985"/>
        <dbReference type="ChEBI" id="CHEBI:57766"/>
        <dbReference type="ChEBI" id="CHEBI:57980"/>
        <dbReference type="EC" id="2.6.1.9"/>
    </reaction>
</comment>
<name>A0A9D2FKJ7_9FIRM</name>
<dbReference type="InterPro" id="IPR050106">
    <property type="entry name" value="HistidinolP_aminotransfase"/>
</dbReference>
<evidence type="ECO:0000256" key="6">
    <source>
        <dbReference type="ARBA" id="ARBA00022898"/>
    </source>
</evidence>
<evidence type="ECO:0000256" key="1">
    <source>
        <dbReference type="ARBA" id="ARBA00001933"/>
    </source>
</evidence>
<sequence length="361" mass="39158">MSRYFTAELAALEPYTPGEQPQNRQYIKLNTNESPYPPAPGVAGAVEQAAAKLALYSDPESGALVRAAAGWFGVQPGNILCGNGSDENLMLAIRAFCSKDRPLAFADVTYGFYPVWCQLFGIPQAVLPLKEDFTLDPADYYGLDQSRNVGAIVIANPNAPTGLALPAEALAEIARRNPDAVVIVDEAYVDFGGESCVPFVRRGDPANLMVVQTFSKSRSLAGGRLGLSLAPEALTADLKRVKYSMNPYNVNRMTEAAGIAALTDRAYFEQNCAAIRATRAQTTAALRRRGFTVLDSSANFVFARCPRLPGGELYRRLKDRGVLVRHFDAPRLADWLRITIGSPEQMQGLLKALDAVLPPQD</sequence>
<comment type="pathway">
    <text evidence="2 8">Amino-acid biosynthesis; L-histidine biosynthesis; L-histidine from 5-phospho-alpha-D-ribose 1-diphosphate: step 7/9.</text>
</comment>
<evidence type="ECO:0000313" key="11">
    <source>
        <dbReference type="Proteomes" id="UP000824105"/>
    </source>
</evidence>
<keyword evidence="8" id="KW-0368">Histidine biosynthesis</keyword>
<keyword evidence="5 8" id="KW-0808">Transferase</keyword>
<evidence type="ECO:0000256" key="3">
    <source>
        <dbReference type="ARBA" id="ARBA00011738"/>
    </source>
</evidence>
<dbReference type="InterPro" id="IPR015421">
    <property type="entry name" value="PyrdxlP-dep_Trfase_major"/>
</dbReference>
<dbReference type="GO" id="GO:0000105">
    <property type="term" value="P:L-histidine biosynthetic process"/>
    <property type="evidence" value="ECO:0007669"/>
    <property type="project" value="UniProtKB-UniRule"/>
</dbReference>
<dbReference type="PROSITE" id="PS00599">
    <property type="entry name" value="AA_TRANSFER_CLASS_2"/>
    <property type="match status" value="1"/>
</dbReference>
<keyword evidence="6 8" id="KW-0663">Pyridoxal phosphate</keyword>
<dbReference type="InterPro" id="IPR005861">
    <property type="entry name" value="HisP_aminotrans"/>
</dbReference>
<gene>
    <name evidence="8" type="primary">hisC</name>
    <name evidence="10" type="ORF">H9724_05725</name>
</gene>
<reference evidence="10" key="1">
    <citation type="journal article" date="2021" name="PeerJ">
        <title>Extensive microbial diversity within the chicken gut microbiome revealed by metagenomics and culture.</title>
        <authorList>
            <person name="Gilroy R."/>
            <person name="Ravi A."/>
            <person name="Getino M."/>
            <person name="Pursley I."/>
            <person name="Horton D.L."/>
            <person name="Alikhan N.F."/>
            <person name="Baker D."/>
            <person name="Gharbi K."/>
            <person name="Hall N."/>
            <person name="Watson M."/>
            <person name="Adriaenssens E.M."/>
            <person name="Foster-Nyarko E."/>
            <person name="Jarju S."/>
            <person name="Secka A."/>
            <person name="Antonio M."/>
            <person name="Oren A."/>
            <person name="Chaudhuri R.R."/>
            <person name="La Ragione R."/>
            <person name="Hildebrand F."/>
            <person name="Pallen M.J."/>
        </authorList>
    </citation>
    <scope>NUCLEOTIDE SEQUENCE</scope>
    <source>
        <strain evidence="10">CHK188-11489</strain>
    </source>
</reference>
<dbReference type="InterPro" id="IPR015422">
    <property type="entry name" value="PyrdxlP-dep_Trfase_small"/>
</dbReference>
<evidence type="ECO:0000256" key="5">
    <source>
        <dbReference type="ARBA" id="ARBA00022679"/>
    </source>
</evidence>
<dbReference type="EC" id="2.6.1.9" evidence="8"/>
<comment type="cofactor">
    <cofactor evidence="1 8">
        <name>pyridoxal 5'-phosphate</name>
        <dbReference type="ChEBI" id="CHEBI:597326"/>
    </cofactor>
</comment>
<dbReference type="CDD" id="cd00609">
    <property type="entry name" value="AAT_like"/>
    <property type="match status" value="1"/>
</dbReference>
<organism evidence="10 11">
    <name type="scientific">Candidatus Gemmiger avistercoris</name>
    <dbReference type="NCBI Taxonomy" id="2838606"/>
    <lineage>
        <taxon>Bacteria</taxon>
        <taxon>Bacillati</taxon>
        <taxon>Bacillota</taxon>
        <taxon>Clostridia</taxon>
        <taxon>Eubacteriales</taxon>
        <taxon>Gemmiger</taxon>
    </lineage>
</organism>
<reference evidence="10" key="2">
    <citation type="submission" date="2021-04" db="EMBL/GenBank/DDBJ databases">
        <authorList>
            <person name="Gilroy R."/>
        </authorList>
    </citation>
    <scope>NUCLEOTIDE SEQUENCE</scope>
    <source>
        <strain evidence="10">CHK188-11489</strain>
    </source>
</reference>
<dbReference type="InterPro" id="IPR015424">
    <property type="entry name" value="PyrdxlP-dep_Trfase"/>
</dbReference>
<keyword evidence="8" id="KW-0028">Amino-acid biosynthesis</keyword>